<dbReference type="InterPro" id="IPR007235">
    <property type="entry name" value="Glyco_trans_28_C"/>
</dbReference>
<dbReference type="GO" id="GO:0016758">
    <property type="term" value="F:hexosyltransferase activity"/>
    <property type="evidence" value="ECO:0007669"/>
    <property type="project" value="InterPro"/>
</dbReference>
<accession>A0A1G1YQQ1</accession>
<feature type="domain" description="Glycosyl transferase family 28 C-terminal" evidence="5">
    <location>
        <begin position="206"/>
        <end position="349"/>
    </location>
</feature>
<dbReference type="InterPro" id="IPR050519">
    <property type="entry name" value="Glycosyltransf_28_UgtP"/>
</dbReference>
<proteinExistence type="inferred from homology"/>
<evidence type="ECO:0000313" key="8">
    <source>
        <dbReference type="Proteomes" id="UP000178944"/>
    </source>
</evidence>
<evidence type="ECO:0000256" key="4">
    <source>
        <dbReference type="ARBA" id="ARBA00022679"/>
    </source>
</evidence>
<keyword evidence="4" id="KW-0808">Transferase</keyword>
<evidence type="ECO:0000259" key="6">
    <source>
        <dbReference type="Pfam" id="PF06925"/>
    </source>
</evidence>
<keyword evidence="3" id="KW-0328">Glycosyltransferase</keyword>
<reference evidence="7 8" key="1">
    <citation type="journal article" date="2016" name="Nat. Commun.">
        <title>Thousands of microbial genomes shed light on interconnected biogeochemical processes in an aquifer system.</title>
        <authorList>
            <person name="Anantharaman K."/>
            <person name="Brown C.T."/>
            <person name="Hug L.A."/>
            <person name="Sharon I."/>
            <person name="Castelle C.J."/>
            <person name="Probst A.J."/>
            <person name="Thomas B.C."/>
            <person name="Singh A."/>
            <person name="Wilkins M.J."/>
            <person name="Karaoz U."/>
            <person name="Brodie E.L."/>
            <person name="Williams K.H."/>
            <person name="Hubbard S.S."/>
            <person name="Banfield J.F."/>
        </authorList>
    </citation>
    <scope>NUCLEOTIDE SEQUENCE [LARGE SCALE GENOMIC DNA]</scope>
</reference>
<feature type="domain" description="Diacylglycerol glucosyltransferase N-terminal" evidence="6">
    <location>
        <begin position="16"/>
        <end position="181"/>
    </location>
</feature>
<dbReference type="Pfam" id="PF06925">
    <property type="entry name" value="MGDG_synth"/>
    <property type="match status" value="1"/>
</dbReference>
<gene>
    <name evidence="7" type="ORF">A2951_03060</name>
</gene>
<dbReference type="PANTHER" id="PTHR43025:SF3">
    <property type="entry name" value="MONOGALACTOSYLDIACYLGLYCEROL SYNTHASE 1, CHLOROPLASTIC"/>
    <property type="match status" value="1"/>
</dbReference>
<dbReference type="SUPFAM" id="SSF53756">
    <property type="entry name" value="UDP-Glycosyltransferase/glycogen phosphorylase"/>
    <property type="match status" value="1"/>
</dbReference>
<dbReference type="Pfam" id="PF04101">
    <property type="entry name" value="Glyco_tran_28_C"/>
    <property type="match status" value="1"/>
</dbReference>
<evidence type="ECO:0000256" key="3">
    <source>
        <dbReference type="ARBA" id="ARBA00022676"/>
    </source>
</evidence>
<dbReference type="AlphaFoldDB" id="A0A1G1YQQ1"/>
<comment type="caution">
    <text evidence="7">The sequence shown here is derived from an EMBL/GenBank/DDBJ whole genome shotgun (WGS) entry which is preliminary data.</text>
</comment>
<evidence type="ECO:0000256" key="1">
    <source>
        <dbReference type="ARBA" id="ARBA00004370"/>
    </source>
</evidence>
<evidence type="ECO:0000313" key="7">
    <source>
        <dbReference type="EMBL" id="OGY54624.1"/>
    </source>
</evidence>
<dbReference type="Gene3D" id="3.40.50.2000">
    <property type="entry name" value="Glycogen Phosphorylase B"/>
    <property type="match status" value="1"/>
</dbReference>
<evidence type="ECO:0008006" key="9">
    <source>
        <dbReference type="Google" id="ProtNLM"/>
    </source>
</evidence>
<comment type="subcellular location">
    <subcellularLocation>
        <location evidence="1">Membrane</location>
    </subcellularLocation>
</comment>
<dbReference type="InterPro" id="IPR009695">
    <property type="entry name" value="Diacylglyc_glucosyltr_N"/>
</dbReference>
<comment type="similarity">
    <text evidence="2">Belongs to the glycosyltransferase 28 family.</text>
</comment>
<evidence type="ECO:0000256" key="2">
    <source>
        <dbReference type="ARBA" id="ARBA00006962"/>
    </source>
</evidence>
<organism evidence="7 8">
    <name type="scientific">Candidatus Buchananbacteria bacterium RIFCSPLOWO2_01_FULL_56_15</name>
    <dbReference type="NCBI Taxonomy" id="1797547"/>
    <lineage>
        <taxon>Bacteria</taxon>
        <taxon>Candidatus Buchananiibacteriota</taxon>
    </lineage>
</organism>
<dbReference type="GO" id="GO:0016020">
    <property type="term" value="C:membrane"/>
    <property type="evidence" value="ECO:0007669"/>
    <property type="project" value="UniProtKB-SubCell"/>
</dbReference>
<dbReference type="Proteomes" id="UP000178944">
    <property type="component" value="Unassembled WGS sequence"/>
</dbReference>
<protein>
    <recommendedName>
        <fullName evidence="9">Diacylglycerol glucosyltransferase N-terminal domain-containing protein</fullName>
    </recommendedName>
</protein>
<dbReference type="PANTHER" id="PTHR43025">
    <property type="entry name" value="MONOGALACTOSYLDIACYLGLYCEROL SYNTHASE"/>
    <property type="match status" value="1"/>
</dbReference>
<dbReference type="GO" id="GO:0009247">
    <property type="term" value="P:glycolipid biosynthetic process"/>
    <property type="evidence" value="ECO:0007669"/>
    <property type="project" value="InterPro"/>
</dbReference>
<evidence type="ECO:0000259" key="5">
    <source>
        <dbReference type="Pfam" id="PF04101"/>
    </source>
</evidence>
<dbReference type="EMBL" id="MHIQ01000030">
    <property type="protein sequence ID" value="OGY54624.1"/>
    <property type="molecule type" value="Genomic_DNA"/>
</dbReference>
<sequence>MVKKVLIVYTSGGMGHVMAAKAIEKVFQQRYPQVTTKNINVIDYAPRWFAKSFVDGYNFVSAKVPQLWGWLYQRFNDPSSKKLPAWVAQQAIEKKFISAVKAFKPDCIVSTHPLPMILISHSKHRDLIDIYSSMVVTDFGCHSLWVDPEVNHYFVASEEVRRCLAGLGVRPEQIMVTGIPIDPKFGASLDRGAIRRQLGLSAGRFTLLMVGGQFSFEDLKKIITGVRRKNGNVQFIVVAGRDQRLKKALERANLDRGDGVKIFGFVDTMEALMTASDVIFSKAGGLTVSECLARGLPLIINQVIPGQEEDNVSFLVAKGAAVKVSGVRGVVAAAVALAADPKKIKAMKQACQKLGKPNSAAALADFICRR</sequence>
<name>A0A1G1YQQ1_9BACT</name>